<organism evidence="1 2">
    <name type="scientific">Sinorhizobium meliloti (strain SM11)</name>
    <dbReference type="NCBI Taxonomy" id="707241"/>
    <lineage>
        <taxon>Bacteria</taxon>
        <taxon>Pseudomonadati</taxon>
        <taxon>Pseudomonadota</taxon>
        <taxon>Alphaproteobacteria</taxon>
        <taxon>Hyphomicrobiales</taxon>
        <taxon>Rhizobiaceae</taxon>
        <taxon>Sinorhizobium/Ensifer group</taxon>
        <taxon>Sinorhizobium</taxon>
    </lineage>
</organism>
<proteinExistence type="predicted"/>
<name>F7XFB2_SINMM</name>
<dbReference type="AlphaFoldDB" id="F7XFB2"/>
<keyword evidence="1" id="KW-0614">Plasmid</keyword>
<gene>
    <name evidence="1" type="ordered locus">SM11_pC1164</name>
</gene>
<protein>
    <submittedName>
        <fullName evidence="1">Uncharacterized protein</fullName>
    </submittedName>
</protein>
<dbReference type="Proteomes" id="UP000009045">
    <property type="component" value="Plasmid pSmeSM11c"/>
</dbReference>
<reference evidence="1 2" key="1">
    <citation type="journal article" date="2011" name="J. Biotechnol.">
        <title>The complete genome sequence of the dominant Sinorhizobium meliloti field isolate SM11 extends the S. meliloti pan-genome.</title>
        <authorList>
            <person name="Schneiker-Bekel S."/>
            <person name="Wibberg D."/>
            <person name="Bekel T."/>
            <person name="Blom J."/>
            <person name="Linke B."/>
            <person name="Neuweger H."/>
            <person name="Stiens M."/>
            <person name="Vorholter F.J."/>
            <person name="Weidner S."/>
            <person name="Goesmann A."/>
            <person name="Puhler A."/>
            <person name="Schluter A."/>
        </authorList>
    </citation>
    <scope>NUCLEOTIDE SEQUENCE [LARGE SCALE GENOMIC DNA]</scope>
    <source>
        <strain evidence="1 2">SM11</strain>
        <plasmid evidence="2">pSmeSM11c</plasmid>
    </source>
</reference>
<dbReference type="KEGG" id="smx:SM11_pC1164"/>
<dbReference type="EMBL" id="CP001831">
    <property type="protein sequence ID" value="AEH82237.1"/>
    <property type="molecule type" value="Genomic_DNA"/>
</dbReference>
<geneLocation type="plasmid" evidence="1 2">
    <name>pSmeSM11c</name>
</geneLocation>
<sequence length="252" mass="28066">MVARSALSPGCSSRPGVVGAGEKLCSYGRFLVLNVTDSRRWRSGAIGLLQGRPALHRADQVRALGQLHLLFFHVRPEDRLDAQQSKMSLQIEEFASNRQWKSAAVFGRCREPTAAHDHHDERIHAWSLREKKPNWWKPGGLKPVAKPSAHIFVCVEMDEIAARAASAAVSGVLRAELASRPQCARVTGPANRGLAAMFPTSRSLRFPRHARRRSHCLDLNQGAEAMAILERRWRLARKRSPSAIRKEVGVQP</sequence>
<evidence type="ECO:0000313" key="1">
    <source>
        <dbReference type="EMBL" id="AEH82237.1"/>
    </source>
</evidence>
<dbReference type="HOGENOM" id="CLU_1255262_0_0_5"/>
<evidence type="ECO:0000313" key="2">
    <source>
        <dbReference type="Proteomes" id="UP000009045"/>
    </source>
</evidence>
<dbReference type="Gene3D" id="2.30.110.10">
    <property type="entry name" value="Electron Transport, Fmn-binding Protein, Chain A"/>
    <property type="match status" value="1"/>
</dbReference>
<dbReference type="InterPro" id="IPR012349">
    <property type="entry name" value="Split_barrel_FMN-bd"/>
</dbReference>
<accession>F7XFB2</accession>